<dbReference type="InterPro" id="IPR027417">
    <property type="entry name" value="P-loop_NTPase"/>
</dbReference>
<dbReference type="NCBIfam" id="TIGR00157">
    <property type="entry name" value="ribosome small subunit-dependent GTPase A"/>
    <property type="match status" value="1"/>
</dbReference>
<evidence type="ECO:0000256" key="2">
    <source>
        <dbReference type="ARBA" id="ARBA00022517"/>
    </source>
</evidence>
<dbReference type="EMBL" id="DXDX01000187">
    <property type="protein sequence ID" value="HIY22284.1"/>
    <property type="molecule type" value="Genomic_DNA"/>
</dbReference>
<comment type="cofactor">
    <cofactor evidence="10">
        <name>Zn(2+)</name>
        <dbReference type="ChEBI" id="CHEBI:29105"/>
    </cofactor>
    <text evidence="10">Binds 1 zinc ion per subunit.</text>
</comment>
<reference evidence="13" key="1">
    <citation type="journal article" date="2021" name="PeerJ">
        <title>Extensive microbial diversity within the chicken gut microbiome revealed by metagenomics and culture.</title>
        <authorList>
            <person name="Gilroy R."/>
            <person name="Ravi A."/>
            <person name="Getino M."/>
            <person name="Pursley I."/>
            <person name="Horton D.L."/>
            <person name="Alikhan N.F."/>
            <person name="Baker D."/>
            <person name="Gharbi K."/>
            <person name="Hall N."/>
            <person name="Watson M."/>
            <person name="Adriaenssens E.M."/>
            <person name="Foster-Nyarko E."/>
            <person name="Jarju S."/>
            <person name="Secka A."/>
            <person name="Antonio M."/>
            <person name="Oren A."/>
            <person name="Chaudhuri R.R."/>
            <person name="La Ragione R."/>
            <person name="Hildebrand F."/>
            <person name="Pallen M.J."/>
        </authorList>
    </citation>
    <scope>NUCLEOTIDE SEQUENCE</scope>
    <source>
        <strain evidence="13">ChiBcec16_6824</strain>
    </source>
</reference>
<proteinExistence type="inferred from homology"/>
<dbReference type="GO" id="GO:0019843">
    <property type="term" value="F:rRNA binding"/>
    <property type="evidence" value="ECO:0007669"/>
    <property type="project" value="UniProtKB-KW"/>
</dbReference>
<comment type="subcellular location">
    <subcellularLocation>
        <location evidence="10">Cytoplasm</location>
    </subcellularLocation>
</comment>
<feature type="binding site" evidence="10">
    <location>
        <position position="259"/>
    </location>
    <ligand>
        <name>Zn(2+)</name>
        <dbReference type="ChEBI" id="CHEBI:29105"/>
    </ligand>
</feature>
<dbReference type="HAMAP" id="MF_01820">
    <property type="entry name" value="GTPase_RsgA"/>
    <property type="match status" value="1"/>
</dbReference>
<sequence length="298" mass="32379">MGEGIIFKALSGFYYVDGPEGPVTCRARGKFRHRGESPLVGDRVTYTQLEDGSGALDSILPRRNAFRRPAVANIDALVIIASGAIPITDPFLIDRVASIAAYKGCESIICLNKCDLDGADSLFETYTRAGFCTLRVSAETGEGMDALSAAIAGRVCAFTGNSGVGKSSILNVLEPEFGLETGDVSQRLGRGRHTTRHVELFRLKNGAVVADTPGFSSFDTEEFSETCRPEDLAATFLEFRPYLDQCRFQSCAHVKEKGCAILAAVKAGEIAKSRHESYVRLYQQAKEVPEWKRKDSGC</sequence>
<dbReference type="CDD" id="cd04466">
    <property type="entry name" value="S1_YloQ_GTPase"/>
    <property type="match status" value="1"/>
</dbReference>
<comment type="caution">
    <text evidence="13">The sequence shown here is derived from an EMBL/GenBank/DDBJ whole genome shotgun (WGS) entry which is preliminary data.</text>
</comment>
<dbReference type="Gene3D" id="2.40.50.140">
    <property type="entry name" value="Nucleic acid-binding proteins"/>
    <property type="match status" value="1"/>
</dbReference>
<evidence type="ECO:0000256" key="6">
    <source>
        <dbReference type="ARBA" id="ARBA00022801"/>
    </source>
</evidence>
<dbReference type="InterPro" id="IPR012340">
    <property type="entry name" value="NA-bd_OB-fold"/>
</dbReference>
<evidence type="ECO:0000256" key="10">
    <source>
        <dbReference type="HAMAP-Rule" id="MF_01820"/>
    </source>
</evidence>
<dbReference type="InterPro" id="IPR004881">
    <property type="entry name" value="Ribosome_biogen_GTPase_RsgA"/>
</dbReference>
<keyword evidence="7 10" id="KW-0862">Zinc</keyword>
<evidence type="ECO:0000259" key="11">
    <source>
        <dbReference type="PROSITE" id="PS50936"/>
    </source>
</evidence>
<feature type="domain" description="EngC GTPase" evidence="11">
    <location>
        <begin position="72"/>
        <end position="216"/>
    </location>
</feature>
<keyword evidence="3 10" id="KW-0479">Metal-binding</keyword>
<dbReference type="GO" id="GO:0046872">
    <property type="term" value="F:metal ion binding"/>
    <property type="evidence" value="ECO:0007669"/>
    <property type="project" value="UniProtKB-KW"/>
</dbReference>
<dbReference type="SUPFAM" id="SSF52540">
    <property type="entry name" value="P-loop containing nucleoside triphosphate hydrolases"/>
    <property type="match status" value="1"/>
</dbReference>
<keyword evidence="9 10" id="KW-0342">GTP-binding</keyword>
<evidence type="ECO:0000256" key="7">
    <source>
        <dbReference type="ARBA" id="ARBA00022833"/>
    </source>
</evidence>
<feature type="binding site" evidence="10">
    <location>
        <begin position="112"/>
        <end position="115"/>
    </location>
    <ligand>
        <name>GTP</name>
        <dbReference type="ChEBI" id="CHEBI:37565"/>
    </ligand>
</feature>
<keyword evidence="4 10" id="KW-0699">rRNA-binding</keyword>
<accession>A0A9D1YA34</accession>
<dbReference type="Gene3D" id="3.40.50.300">
    <property type="entry name" value="P-loop containing nucleotide triphosphate hydrolases"/>
    <property type="match status" value="1"/>
</dbReference>
<gene>
    <name evidence="10 13" type="primary">rsgA</name>
    <name evidence="13" type="ORF">H9841_10360</name>
</gene>
<keyword evidence="5 10" id="KW-0547">Nucleotide-binding</keyword>
<feature type="binding site" evidence="10">
    <location>
        <position position="251"/>
    </location>
    <ligand>
        <name>Zn(2+)</name>
        <dbReference type="ChEBI" id="CHEBI:29105"/>
    </ligand>
</feature>
<dbReference type="PROSITE" id="PS50936">
    <property type="entry name" value="ENGC_GTPASE"/>
    <property type="match status" value="1"/>
</dbReference>
<dbReference type="GO" id="GO:0042274">
    <property type="term" value="P:ribosomal small subunit biogenesis"/>
    <property type="evidence" value="ECO:0007669"/>
    <property type="project" value="UniProtKB-UniRule"/>
</dbReference>
<evidence type="ECO:0000256" key="4">
    <source>
        <dbReference type="ARBA" id="ARBA00022730"/>
    </source>
</evidence>
<dbReference type="InterPro" id="IPR031944">
    <property type="entry name" value="RsgA_N"/>
</dbReference>
<dbReference type="CDD" id="cd01854">
    <property type="entry name" value="YjeQ_EngC"/>
    <property type="match status" value="1"/>
</dbReference>
<feature type="binding site" evidence="10">
    <location>
        <position position="246"/>
    </location>
    <ligand>
        <name>Zn(2+)</name>
        <dbReference type="ChEBI" id="CHEBI:29105"/>
    </ligand>
</feature>
<dbReference type="Pfam" id="PF16745">
    <property type="entry name" value="RsgA_N"/>
    <property type="match status" value="1"/>
</dbReference>
<dbReference type="InterPro" id="IPR030378">
    <property type="entry name" value="G_CP_dom"/>
</dbReference>
<evidence type="ECO:0000259" key="12">
    <source>
        <dbReference type="PROSITE" id="PS51721"/>
    </source>
</evidence>
<dbReference type="GO" id="GO:0005525">
    <property type="term" value="F:GTP binding"/>
    <property type="evidence" value="ECO:0007669"/>
    <property type="project" value="UniProtKB-UniRule"/>
</dbReference>
<evidence type="ECO:0000313" key="14">
    <source>
        <dbReference type="Proteomes" id="UP000823868"/>
    </source>
</evidence>
<dbReference type="PROSITE" id="PS51721">
    <property type="entry name" value="G_CP"/>
    <property type="match status" value="1"/>
</dbReference>
<comment type="subunit">
    <text evidence="10">Monomer. Associates with 30S ribosomal subunit, binds 16S rRNA.</text>
</comment>
<dbReference type="SUPFAM" id="SSF50249">
    <property type="entry name" value="Nucleic acid-binding proteins"/>
    <property type="match status" value="1"/>
</dbReference>
<evidence type="ECO:0000313" key="13">
    <source>
        <dbReference type="EMBL" id="HIY22284.1"/>
    </source>
</evidence>
<dbReference type="Proteomes" id="UP000823868">
    <property type="component" value="Unassembled WGS sequence"/>
</dbReference>
<keyword evidence="1 10" id="KW-0963">Cytoplasm</keyword>
<organism evidence="13 14">
    <name type="scientific">Candidatus Flavonifractor merdigallinarum</name>
    <dbReference type="NCBI Taxonomy" id="2838589"/>
    <lineage>
        <taxon>Bacteria</taxon>
        <taxon>Bacillati</taxon>
        <taxon>Bacillota</taxon>
        <taxon>Clostridia</taxon>
        <taxon>Eubacteriales</taxon>
        <taxon>Oscillospiraceae</taxon>
        <taxon>Flavonifractor</taxon>
    </lineage>
</organism>
<keyword evidence="2 10" id="KW-0690">Ribosome biogenesis</keyword>
<name>A0A9D1YA34_9FIRM</name>
<dbReference type="AlphaFoldDB" id="A0A9D1YA34"/>
<dbReference type="PANTHER" id="PTHR32120:SF11">
    <property type="entry name" value="SMALL RIBOSOMAL SUBUNIT BIOGENESIS GTPASE RSGA 1, MITOCHONDRIAL-RELATED"/>
    <property type="match status" value="1"/>
</dbReference>
<dbReference type="GO" id="GO:0003924">
    <property type="term" value="F:GTPase activity"/>
    <property type="evidence" value="ECO:0007669"/>
    <property type="project" value="UniProtKB-UniRule"/>
</dbReference>
<reference evidence="13" key="2">
    <citation type="submission" date="2021-04" db="EMBL/GenBank/DDBJ databases">
        <authorList>
            <person name="Gilroy R."/>
        </authorList>
    </citation>
    <scope>NUCLEOTIDE SEQUENCE</scope>
    <source>
        <strain evidence="13">ChiBcec16_6824</strain>
    </source>
</reference>
<keyword evidence="8 10" id="KW-0694">RNA-binding</keyword>
<evidence type="ECO:0000256" key="5">
    <source>
        <dbReference type="ARBA" id="ARBA00022741"/>
    </source>
</evidence>
<dbReference type="InterPro" id="IPR010914">
    <property type="entry name" value="RsgA_GTPase_dom"/>
</dbReference>
<dbReference type="EC" id="3.6.1.-" evidence="10"/>
<feature type="domain" description="CP-type G" evidence="12">
    <location>
        <begin position="63"/>
        <end position="218"/>
    </location>
</feature>
<dbReference type="Pfam" id="PF03193">
    <property type="entry name" value="RsgA_GTPase"/>
    <property type="match status" value="1"/>
</dbReference>
<evidence type="ECO:0000256" key="9">
    <source>
        <dbReference type="ARBA" id="ARBA00023134"/>
    </source>
</evidence>
<comment type="similarity">
    <text evidence="10">Belongs to the TRAFAC class YlqF/YawG GTPase family. RsgA subfamily.</text>
</comment>
<evidence type="ECO:0000256" key="3">
    <source>
        <dbReference type="ARBA" id="ARBA00022723"/>
    </source>
</evidence>
<dbReference type="Gene3D" id="1.10.40.50">
    <property type="entry name" value="Probable gtpase engc, domain 3"/>
    <property type="match status" value="1"/>
</dbReference>
<keyword evidence="6 10" id="KW-0378">Hydrolase</keyword>
<dbReference type="GO" id="GO:0005737">
    <property type="term" value="C:cytoplasm"/>
    <property type="evidence" value="ECO:0007669"/>
    <property type="project" value="UniProtKB-SubCell"/>
</dbReference>
<dbReference type="PANTHER" id="PTHR32120">
    <property type="entry name" value="SMALL RIBOSOMAL SUBUNIT BIOGENESIS GTPASE RSGA"/>
    <property type="match status" value="1"/>
</dbReference>
<evidence type="ECO:0000256" key="8">
    <source>
        <dbReference type="ARBA" id="ARBA00022884"/>
    </source>
</evidence>
<evidence type="ECO:0000256" key="1">
    <source>
        <dbReference type="ARBA" id="ARBA00022490"/>
    </source>
</evidence>
<protein>
    <recommendedName>
        <fullName evidence="10">Small ribosomal subunit biogenesis GTPase RsgA</fullName>
        <ecNumber evidence="10">3.6.1.-</ecNumber>
    </recommendedName>
</protein>
<feature type="binding site" evidence="10">
    <location>
        <begin position="160"/>
        <end position="168"/>
    </location>
    <ligand>
        <name>GTP</name>
        <dbReference type="ChEBI" id="CHEBI:37565"/>
    </ligand>
</feature>
<comment type="function">
    <text evidence="10">One of several proteins that assist in the late maturation steps of the functional core of the 30S ribosomal subunit. Helps release RbfA from mature subunits. May play a role in the assembly of ribosomal proteins into the subunit. Circularly permuted GTPase that catalyzes slow GTP hydrolysis, GTPase activity is stimulated by the 30S ribosomal subunit.</text>
</comment>
<feature type="binding site" evidence="10">
    <location>
        <position position="253"/>
    </location>
    <ligand>
        <name>Zn(2+)</name>
        <dbReference type="ChEBI" id="CHEBI:29105"/>
    </ligand>
</feature>